<evidence type="ECO:0000313" key="3">
    <source>
        <dbReference type="Proteomes" id="UP000054495"/>
    </source>
</evidence>
<reference evidence="2 3" key="1">
    <citation type="submission" date="2013-05" db="EMBL/GenBank/DDBJ databases">
        <title>Draft genome of the parasitic nematode Anyclostoma ceylanicum.</title>
        <authorList>
            <person name="Mitreva M."/>
        </authorList>
    </citation>
    <scope>NUCLEOTIDE SEQUENCE [LARGE SCALE GENOMIC DNA]</scope>
</reference>
<dbReference type="GO" id="GO:0003677">
    <property type="term" value="F:DNA binding"/>
    <property type="evidence" value="ECO:0007669"/>
    <property type="project" value="InterPro"/>
</dbReference>
<dbReference type="GO" id="GO:0015074">
    <property type="term" value="P:DNA integration"/>
    <property type="evidence" value="ECO:0007669"/>
    <property type="project" value="InterPro"/>
</dbReference>
<dbReference type="AlphaFoldDB" id="A0A0D6L4G7"/>
<proteinExistence type="predicted"/>
<dbReference type="Pfam" id="PF01498">
    <property type="entry name" value="HTH_Tnp_Tc3_2"/>
    <property type="match status" value="1"/>
</dbReference>
<evidence type="ECO:0000313" key="2">
    <source>
        <dbReference type="EMBL" id="EPB66105.1"/>
    </source>
</evidence>
<evidence type="ECO:0000259" key="1">
    <source>
        <dbReference type="Pfam" id="PF01498"/>
    </source>
</evidence>
<dbReference type="Proteomes" id="UP000054495">
    <property type="component" value="Unassembled WGS sequence"/>
</dbReference>
<name>A0A0D6L4G7_9BILA</name>
<organism evidence="2 3">
    <name type="scientific">Ancylostoma ceylanicum</name>
    <dbReference type="NCBI Taxonomy" id="53326"/>
    <lineage>
        <taxon>Eukaryota</taxon>
        <taxon>Metazoa</taxon>
        <taxon>Ecdysozoa</taxon>
        <taxon>Nematoda</taxon>
        <taxon>Chromadorea</taxon>
        <taxon>Rhabditida</taxon>
        <taxon>Rhabditina</taxon>
        <taxon>Rhabditomorpha</taxon>
        <taxon>Strongyloidea</taxon>
        <taxon>Ancylostomatidae</taxon>
        <taxon>Ancylostomatinae</taxon>
        <taxon>Ancylostoma</taxon>
    </lineage>
</organism>
<dbReference type="GO" id="GO:0006313">
    <property type="term" value="P:DNA transposition"/>
    <property type="evidence" value="ECO:0007669"/>
    <property type="project" value="InterPro"/>
</dbReference>
<protein>
    <submittedName>
        <fullName evidence="2">Transposase</fullName>
    </submittedName>
</protein>
<keyword evidence="3" id="KW-1185">Reference proteome</keyword>
<sequence length="80" mass="8771">MSVHNAMRPGRPRITTTRNGLRIVRISESDPTLTSVDIAAEFKASDELKISPKTVGRRLRASDLIACRPVKKNDMAPAQG</sequence>
<feature type="domain" description="Transposase Tc1-like" evidence="1">
    <location>
        <begin position="22"/>
        <end position="75"/>
    </location>
</feature>
<accession>A0A0D6L4G7</accession>
<gene>
    <name evidence="2" type="ORF">ANCCEY_14804</name>
</gene>
<dbReference type="EMBL" id="KE126511">
    <property type="protein sequence ID" value="EPB66105.1"/>
    <property type="molecule type" value="Genomic_DNA"/>
</dbReference>
<dbReference type="InterPro" id="IPR002492">
    <property type="entry name" value="Transposase_Tc1-like"/>
</dbReference>